<keyword evidence="3" id="KW-1185">Reference proteome</keyword>
<gene>
    <name evidence="2" type="ORF">FBZ93_10421</name>
</gene>
<evidence type="ECO:0000256" key="1">
    <source>
        <dbReference type="SAM" id="MobiDB-lite"/>
    </source>
</evidence>
<protein>
    <submittedName>
        <fullName evidence="2">Uncharacterized protein</fullName>
    </submittedName>
</protein>
<reference evidence="2 3" key="1">
    <citation type="submission" date="2019-06" db="EMBL/GenBank/DDBJ databases">
        <title>Genomic Encyclopedia of Type Strains, Phase IV (KMG-V): Genome sequencing to study the core and pangenomes of soil and plant-associated prokaryotes.</title>
        <authorList>
            <person name="Whitman W."/>
        </authorList>
    </citation>
    <scope>NUCLEOTIDE SEQUENCE [LARGE SCALE GENOMIC DNA]</scope>
    <source>
        <strain evidence="2 3">BR 10355</strain>
    </source>
</reference>
<dbReference type="EMBL" id="VITY01000004">
    <property type="protein sequence ID" value="TWC00751.1"/>
    <property type="molecule type" value="Genomic_DNA"/>
</dbReference>
<sequence length="253" mass="26103">MSALRPRAACRGGHPEQRHPVPELRHLASESAACARLPAPESAACPAAAVLQQAAAGSAWDVRALPPAASRASRVQPRAAPAVRVSVPASQQGARVRARPKAAALPALRQAALALRALRPAAGPGARRAVQAVREPGAASDAVLLPGVASALRGQLRAARAEQALQVGSASRVLRPAAEPDVQAARLPEAVLADAARRPAVLALASAFRQVRALPFAAPVRRPAAKFGRATLKWRIASPSAQSWQAARDEALS</sequence>
<proteinExistence type="predicted"/>
<feature type="compositionally biased region" description="Basic and acidic residues" evidence="1">
    <location>
        <begin position="13"/>
        <end position="22"/>
    </location>
</feature>
<accession>A0A560M504</accession>
<evidence type="ECO:0000313" key="3">
    <source>
        <dbReference type="Proteomes" id="UP000321304"/>
    </source>
</evidence>
<organism evidence="2 3">
    <name type="scientific">Bradyrhizobium macuxiense</name>
    <dbReference type="NCBI Taxonomy" id="1755647"/>
    <lineage>
        <taxon>Bacteria</taxon>
        <taxon>Pseudomonadati</taxon>
        <taxon>Pseudomonadota</taxon>
        <taxon>Alphaproteobacteria</taxon>
        <taxon>Hyphomicrobiales</taxon>
        <taxon>Nitrobacteraceae</taxon>
        <taxon>Bradyrhizobium</taxon>
    </lineage>
</organism>
<name>A0A560M504_9BRAD</name>
<dbReference type="AlphaFoldDB" id="A0A560M504"/>
<evidence type="ECO:0000313" key="2">
    <source>
        <dbReference type="EMBL" id="TWC00751.1"/>
    </source>
</evidence>
<comment type="caution">
    <text evidence="2">The sequence shown here is derived from an EMBL/GenBank/DDBJ whole genome shotgun (WGS) entry which is preliminary data.</text>
</comment>
<dbReference type="Proteomes" id="UP000321304">
    <property type="component" value="Unassembled WGS sequence"/>
</dbReference>
<feature type="region of interest" description="Disordered" evidence="1">
    <location>
        <begin position="1"/>
        <end position="22"/>
    </location>
</feature>